<dbReference type="InterPro" id="IPR025963">
    <property type="entry name" value="FLgD_Tudor"/>
</dbReference>
<accession>A0A0F4XSF5</accession>
<feature type="domain" description="FlgD Tudor-like" evidence="8">
    <location>
        <begin position="86"/>
        <end position="221"/>
    </location>
</feature>
<dbReference type="Gene3D" id="2.30.30.910">
    <property type="match status" value="1"/>
</dbReference>
<keyword evidence="9" id="KW-0966">Cell projection</keyword>
<evidence type="ECO:0000256" key="2">
    <source>
        <dbReference type="ARBA" id="ARBA00016013"/>
    </source>
</evidence>
<dbReference type="Pfam" id="PF03963">
    <property type="entry name" value="FlgD"/>
    <property type="match status" value="1"/>
</dbReference>
<feature type="region of interest" description="Disordered" evidence="6">
    <location>
        <begin position="1"/>
        <end position="26"/>
    </location>
</feature>
<evidence type="ECO:0000259" key="7">
    <source>
        <dbReference type="Pfam" id="PF13860"/>
    </source>
</evidence>
<dbReference type="Gene3D" id="2.60.40.4070">
    <property type="match status" value="1"/>
</dbReference>
<dbReference type="InterPro" id="IPR025965">
    <property type="entry name" value="FlgD/Vpr_Ig-like"/>
</dbReference>
<reference evidence="9 10" key="1">
    <citation type="submission" date="2015-03" db="EMBL/GenBank/DDBJ databases">
        <title>Pseudomonas fluorescens 1855-344 Genome sequencing and assembly.</title>
        <authorList>
            <person name="Eng W.W.H."/>
            <person name="Gan H.M."/>
            <person name="Savka M.A."/>
        </authorList>
    </citation>
    <scope>NUCLEOTIDE SEQUENCE [LARGE SCALE GENOMIC DNA]</scope>
    <source>
        <strain evidence="9 10">1855-344</strain>
    </source>
</reference>
<proteinExistence type="inferred from homology"/>
<dbReference type="Proteomes" id="UP000033662">
    <property type="component" value="Unassembled WGS sequence"/>
</dbReference>
<evidence type="ECO:0000313" key="10">
    <source>
        <dbReference type="Proteomes" id="UP000033662"/>
    </source>
</evidence>
<evidence type="ECO:0000313" key="9">
    <source>
        <dbReference type="EMBL" id="KKA08338.1"/>
    </source>
</evidence>
<evidence type="ECO:0000259" key="8">
    <source>
        <dbReference type="Pfam" id="PF13861"/>
    </source>
</evidence>
<dbReference type="InterPro" id="IPR005648">
    <property type="entry name" value="FlgD"/>
</dbReference>
<comment type="function">
    <text evidence="4 5">Required for flagellar hook formation. May act as a scaffolding protein.</text>
</comment>
<evidence type="ECO:0000256" key="5">
    <source>
        <dbReference type="RuleBase" id="RU362076"/>
    </source>
</evidence>
<name>A0A0F4XSF5_9PSED</name>
<sequence>MASTISSSVLSTMNSSTTTAESTASASDELQDQFLTLLTTQLQNQDPTDPMDNSEMVTQLAQISTISSIEEVTSTLEGISSQISASESLQASALVGNGVLIDGNTIQVASGVATTFGVTLASDADSVTVTIKDSSGTVVRTLDEGDMSAGTQALSWDGLQDDGTTAADGAYTFSITATADDVAVTSTALKYALVTGVTTDSSDEVALDLGGVNENVALSDISLVL</sequence>
<keyword evidence="3 5" id="KW-1005">Bacterial flagellum biogenesis</keyword>
<feature type="domain" description="FlgD/Vpr Ig-like" evidence="7">
    <location>
        <begin position="103"/>
        <end position="180"/>
    </location>
</feature>
<dbReference type="GO" id="GO:0044781">
    <property type="term" value="P:bacterial-type flagellum organization"/>
    <property type="evidence" value="ECO:0007669"/>
    <property type="project" value="UniProtKB-UniRule"/>
</dbReference>
<evidence type="ECO:0000256" key="3">
    <source>
        <dbReference type="ARBA" id="ARBA00022795"/>
    </source>
</evidence>
<comment type="caution">
    <text evidence="9">The sequence shown here is derived from an EMBL/GenBank/DDBJ whole genome shotgun (WGS) entry which is preliminary data.</text>
</comment>
<evidence type="ECO:0000256" key="4">
    <source>
        <dbReference type="ARBA" id="ARBA00024746"/>
    </source>
</evidence>
<dbReference type="Pfam" id="PF13861">
    <property type="entry name" value="FLgD_tudor"/>
    <property type="match status" value="1"/>
</dbReference>
<evidence type="ECO:0000256" key="1">
    <source>
        <dbReference type="ARBA" id="ARBA00010577"/>
    </source>
</evidence>
<protein>
    <recommendedName>
        <fullName evidence="2 5">Basal-body rod modification protein FlgD</fullName>
    </recommendedName>
</protein>
<keyword evidence="9" id="KW-0969">Cilium</keyword>
<keyword evidence="9" id="KW-0282">Flagellum</keyword>
<dbReference type="AlphaFoldDB" id="A0A0F4XSF5"/>
<gene>
    <name evidence="9" type="primary">flgD</name>
    <name evidence="9" type="ORF">VP02_08765</name>
</gene>
<dbReference type="PATRIC" id="fig|132476.4.peg.5781"/>
<dbReference type="EMBL" id="JZXC01000006">
    <property type="protein sequence ID" value="KKA08338.1"/>
    <property type="molecule type" value="Genomic_DNA"/>
</dbReference>
<organism evidence="9 10">
    <name type="scientific">Pseudomonas kilonensis</name>
    <dbReference type="NCBI Taxonomy" id="132476"/>
    <lineage>
        <taxon>Bacteria</taxon>
        <taxon>Pseudomonadati</taxon>
        <taxon>Pseudomonadota</taxon>
        <taxon>Gammaproteobacteria</taxon>
        <taxon>Pseudomonadales</taxon>
        <taxon>Pseudomonadaceae</taxon>
        <taxon>Pseudomonas</taxon>
    </lineage>
</organism>
<comment type="similarity">
    <text evidence="1 5">Belongs to the FlgD family.</text>
</comment>
<dbReference type="OrthoDB" id="9785233at2"/>
<dbReference type="Pfam" id="PF13860">
    <property type="entry name" value="FlgD_ig"/>
    <property type="match status" value="1"/>
</dbReference>
<evidence type="ECO:0000256" key="6">
    <source>
        <dbReference type="SAM" id="MobiDB-lite"/>
    </source>
</evidence>